<evidence type="ECO:0000313" key="5">
    <source>
        <dbReference type="EMBL" id="MFG3191567.1"/>
    </source>
</evidence>
<dbReference type="InterPro" id="IPR000873">
    <property type="entry name" value="AMP-dep_synth/lig_dom"/>
</dbReference>
<dbReference type="InterPro" id="IPR020806">
    <property type="entry name" value="PKS_PP-bd"/>
</dbReference>
<dbReference type="SUPFAM" id="SSF47336">
    <property type="entry name" value="ACP-like"/>
    <property type="match status" value="1"/>
</dbReference>
<comment type="caution">
    <text evidence="5">The sequence shown here is derived from an EMBL/GenBank/DDBJ whole genome shotgun (WGS) entry which is preliminary data.</text>
</comment>
<keyword evidence="6" id="KW-1185">Reference proteome</keyword>
<protein>
    <submittedName>
        <fullName evidence="5">Amino acid adenylation domain-containing protein</fullName>
    </submittedName>
</protein>
<dbReference type="Proteomes" id="UP001604282">
    <property type="component" value="Unassembled WGS sequence"/>
</dbReference>
<dbReference type="SMART" id="SM00823">
    <property type="entry name" value="PKS_PP"/>
    <property type="match status" value="1"/>
</dbReference>
<keyword evidence="2" id="KW-0597">Phosphoprotein</keyword>
<proteinExistence type="predicted"/>
<dbReference type="Gene3D" id="3.30.300.30">
    <property type="match status" value="1"/>
</dbReference>
<feature type="compositionally biased region" description="Low complexity" evidence="3">
    <location>
        <begin position="511"/>
        <end position="520"/>
    </location>
</feature>
<feature type="region of interest" description="Disordered" evidence="3">
    <location>
        <begin position="362"/>
        <end position="383"/>
    </location>
</feature>
<evidence type="ECO:0000256" key="2">
    <source>
        <dbReference type="ARBA" id="ARBA00022553"/>
    </source>
</evidence>
<dbReference type="InterPro" id="IPR025110">
    <property type="entry name" value="AMP-bd_C"/>
</dbReference>
<dbReference type="PROSITE" id="PS50075">
    <property type="entry name" value="CARRIER"/>
    <property type="match status" value="1"/>
</dbReference>
<feature type="region of interest" description="Disordered" evidence="3">
    <location>
        <begin position="498"/>
        <end position="522"/>
    </location>
</feature>
<dbReference type="EMBL" id="JBICZW010000013">
    <property type="protein sequence ID" value="MFG3191567.1"/>
    <property type="molecule type" value="Genomic_DNA"/>
</dbReference>
<dbReference type="Gene3D" id="1.10.1200.10">
    <property type="entry name" value="ACP-like"/>
    <property type="match status" value="1"/>
</dbReference>
<evidence type="ECO:0000256" key="3">
    <source>
        <dbReference type="SAM" id="MobiDB-lite"/>
    </source>
</evidence>
<name>A0ABW7BXY1_9ACTN</name>
<dbReference type="PROSITE" id="PS00012">
    <property type="entry name" value="PHOSPHOPANTETHEINE"/>
    <property type="match status" value="1"/>
</dbReference>
<dbReference type="PANTHER" id="PTHR45527:SF1">
    <property type="entry name" value="FATTY ACID SYNTHASE"/>
    <property type="match status" value="1"/>
</dbReference>
<dbReference type="InterPro" id="IPR020845">
    <property type="entry name" value="AMP-binding_CS"/>
</dbReference>
<dbReference type="InterPro" id="IPR006162">
    <property type="entry name" value="Ppantetheine_attach_site"/>
</dbReference>
<dbReference type="PANTHER" id="PTHR45527">
    <property type="entry name" value="NONRIBOSOMAL PEPTIDE SYNTHETASE"/>
    <property type="match status" value="1"/>
</dbReference>
<dbReference type="NCBIfam" id="TIGR01733">
    <property type="entry name" value="AA-adenyl-dom"/>
    <property type="match status" value="1"/>
</dbReference>
<dbReference type="InterPro" id="IPR045851">
    <property type="entry name" value="AMP-bd_C_sf"/>
</dbReference>
<evidence type="ECO:0000259" key="4">
    <source>
        <dbReference type="PROSITE" id="PS50075"/>
    </source>
</evidence>
<feature type="compositionally biased region" description="Basic and acidic residues" evidence="3">
    <location>
        <begin position="498"/>
        <end position="510"/>
    </location>
</feature>
<dbReference type="InterPro" id="IPR036736">
    <property type="entry name" value="ACP-like_sf"/>
</dbReference>
<dbReference type="InterPro" id="IPR009081">
    <property type="entry name" value="PP-bd_ACP"/>
</dbReference>
<dbReference type="InterPro" id="IPR010071">
    <property type="entry name" value="AA_adenyl_dom"/>
</dbReference>
<sequence>MPTVPELFESVVARAGDSPAVLHGDRVVTYAELNARANRLARTLVARGVGPDTPVAVALPKGDELTVVLLAVLKAGGAYLPLDPQYPARRLAHMVADARPVLLVRPAALRPDLGAPVPELVVDDPGTARETAARPAHDLTDRCRNAPLTPRHLMYVIYTSGSTGTPKGVAVTHAGAADLVAAQAATLAPGPGDRVLQWASISFDAAFWDWSAALLSGAALVMAPAEELLPGPPLHATLRRHAVTHATLPPVALSVTDPEGVLPGGTVMSTGDACTGALVARWAPGRRFFNGYGPTETTVGSTIAGPVAPGEAITIGTPWSGNRVLVLDERLRPVPDGVDGELYLAGNGVARGYLDRPGLTAGRFLPDPAGPPGSRMYRSGDRGHRRADGQLVFSSRGDDQVKIRGFRVELGEVEARLAAHPAVDVAAVTVVGDLAGARLAAWVSTVDGAGVTGPALRAHAAEALPDHMVPSSVHLLPSLPVTANGKIDRAALRRLAEEAERAAGERRAEDGPAGEPAAGPVTDPVERTVCRLVGEILGVPDVRPDDNFFKLGGHSVLATRLAGRLRDALGAAVPMRAVFESATLADLAAAVRPGRASG</sequence>
<dbReference type="Pfam" id="PF00550">
    <property type="entry name" value="PP-binding"/>
    <property type="match status" value="1"/>
</dbReference>
<dbReference type="Pfam" id="PF00501">
    <property type="entry name" value="AMP-binding"/>
    <property type="match status" value="1"/>
</dbReference>
<dbReference type="SUPFAM" id="SSF56801">
    <property type="entry name" value="Acetyl-CoA synthetase-like"/>
    <property type="match status" value="1"/>
</dbReference>
<evidence type="ECO:0000313" key="6">
    <source>
        <dbReference type="Proteomes" id="UP001604282"/>
    </source>
</evidence>
<dbReference type="Pfam" id="PF13193">
    <property type="entry name" value="AMP-binding_C"/>
    <property type="match status" value="1"/>
</dbReference>
<organism evidence="5 6">
    <name type="scientific">Streptomyces omiyaensis</name>
    <dbReference type="NCBI Taxonomy" id="68247"/>
    <lineage>
        <taxon>Bacteria</taxon>
        <taxon>Bacillati</taxon>
        <taxon>Actinomycetota</taxon>
        <taxon>Actinomycetes</taxon>
        <taxon>Kitasatosporales</taxon>
        <taxon>Streptomycetaceae</taxon>
        <taxon>Streptomyces</taxon>
    </lineage>
</organism>
<gene>
    <name evidence="5" type="ORF">ACGFYS_21810</name>
</gene>
<dbReference type="PROSITE" id="PS00455">
    <property type="entry name" value="AMP_BINDING"/>
    <property type="match status" value="1"/>
</dbReference>
<keyword evidence="1" id="KW-0596">Phosphopantetheine</keyword>
<dbReference type="Gene3D" id="3.40.50.980">
    <property type="match status" value="2"/>
</dbReference>
<accession>A0ABW7BXY1</accession>
<dbReference type="RefSeq" id="WP_189852902.1">
    <property type="nucleotide sequence ID" value="NZ_BMVV01000030.1"/>
</dbReference>
<reference evidence="5 6" key="1">
    <citation type="submission" date="2024-10" db="EMBL/GenBank/DDBJ databases">
        <title>The Natural Products Discovery Center: Release of the First 8490 Sequenced Strains for Exploring Actinobacteria Biosynthetic Diversity.</title>
        <authorList>
            <person name="Kalkreuter E."/>
            <person name="Kautsar S.A."/>
            <person name="Yang D."/>
            <person name="Bader C.D."/>
            <person name="Teijaro C.N."/>
            <person name="Fluegel L."/>
            <person name="Davis C.M."/>
            <person name="Simpson J.R."/>
            <person name="Lauterbach L."/>
            <person name="Steele A.D."/>
            <person name="Gui C."/>
            <person name="Meng S."/>
            <person name="Li G."/>
            <person name="Viehrig K."/>
            <person name="Ye F."/>
            <person name="Su P."/>
            <person name="Kiefer A.F."/>
            <person name="Nichols A."/>
            <person name="Cepeda A.J."/>
            <person name="Yan W."/>
            <person name="Fan B."/>
            <person name="Jiang Y."/>
            <person name="Adhikari A."/>
            <person name="Zheng C.-J."/>
            <person name="Schuster L."/>
            <person name="Cowan T.M."/>
            <person name="Smanski M.J."/>
            <person name="Chevrette M.G."/>
            <person name="De Carvalho L.P.S."/>
            <person name="Shen B."/>
        </authorList>
    </citation>
    <scope>NUCLEOTIDE SEQUENCE [LARGE SCALE GENOMIC DNA]</scope>
    <source>
        <strain evidence="5 6">NPDC048229</strain>
    </source>
</reference>
<evidence type="ECO:0000256" key="1">
    <source>
        <dbReference type="ARBA" id="ARBA00022450"/>
    </source>
</evidence>
<feature type="domain" description="Carrier" evidence="4">
    <location>
        <begin position="520"/>
        <end position="595"/>
    </location>
</feature>
<dbReference type="Gene3D" id="2.30.38.10">
    <property type="entry name" value="Luciferase, Domain 3"/>
    <property type="match status" value="1"/>
</dbReference>